<reference evidence="1" key="1">
    <citation type="submission" date="2019-04" db="EMBL/GenBank/DDBJ databases">
        <authorList>
            <consortium name="Science for Life Laboratories"/>
        </authorList>
    </citation>
    <scope>NUCLEOTIDE SEQUENCE</scope>
    <source>
        <strain evidence="1">MBLW1</strain>
    </source>
</reference>
<evidence type="ECO:0000313" key="1">
    <source>
        <dbReference type="EMBL" id="VIP03419.1"/>
    </source>
</evidence>
<name>A0A6C2YQI1_9BACT</name>
<evidence type="ECO:0008006" key="3">
    <source>
        <dbReference type="Google" id="ProtNLM"/>
    </source>
</evidence>
<dbReference type="KEGG" id="tim:GMBLW1_05410"/>
<sequence length="198" mass="22161">MEPTPEQAIAETQQWIQTVVIGMNLCPFARKVVQDQTIRYQTTLTTDPETLFQAVAAELTLLTETPRERIETSILIHPNVLTDFLEYNDFLGAVDELIAQQGLAGVIQVASFHPDYQFAGTRADSVENYTNRSPYPMLHFLREVSITEVSDDPEFLEQIPERNQLTLRDVGRKAMLAKLKAIREQAAAQRSNPGGGGT</sequence>
<keyword evidence="2" id="KW-1185">Reference proteome</keyword>
<organism evidence="1">
    <name type="scientific">Tuwongella immobilis</name>
    <dbReference type="NCBI Taxonomy" id="692036"/>
    <lineage>
        <taxon>Bacteria</taxon>
        <taxon>Pseudomonadati</taxon>
        <taxon>Planctomycetota</taxon>
        <taxon>Planctomycetia</taxon>
        <taxon>Gemmatales</taxon>
        <taxon>Gemmataceae</taxon>
        <taxon>Tuwongella</taxon>
    </lineage>
</organism>
<dbReference type="RefSeq" id="WP_162658490.1">
    <property type="nucleotide sequence ID" value="NZ_LR593887.1"/>
</dbReference>
<dbReference type="AlphaFoldDB" id="A0A6C2YQI1"/>
<protein>
    <recommendedName>
        <fullName evidence="3">DUF1415 domain-containing protein</fullName>
    </recommendedName>
</protein>
<dbReference type="EMBL" id="LR586016">
    <property type="protein sequence ID" value="VIP03419.1"/>
    <property type="molecule type" value="Genomic_DNA"/>
</dbReference>
<dbReference type="Pfam" id="PF07209">
    <property type="entry name" value="DUF1415"/>
    <property type="match status" value="1"/>
</dbReference>
<dbReference type="InterPro" id="IPR009858">
    <property type="entry name" value="DUF1415"/>
</dbReference>
<dbReference type="EMBL" id="LR593887">
    <property type="protein sequence ID" value="VTS04210.1"/>
    <property type="molecule type" value="Genomic_DNA"/>
</dbReference>
<dbReference type="InParanoid" id="A0A6C2YQI1"/>
<gene>
    <name evidence="1" type="ORF">GMBLW1_05410</name>
</gene>
<proteinExistence type="predicted"/>
<accession>A0A6C2YQI1</accession>
<evidence type="ECO:0000313" key="2">
    <source>
        <dbReference type="Proteomes" id="UP000464378"/>
    </source>
</evidence>
<dbReference type="Proteomes" id="UP000464378">
    <property type="component" value="Chromosome"/>
</dbReference>